<dbReference type="SMART" id="SM00408">
    <property type="entry name" value="IGc2"/>
    <property type="match status" value="1"/>
</dbReference>
<keyword evidence="8" id="KW-1185">Reference proteome</keyword>
<reference evidence="7 8" key="1">
    <citation type="submission" date="2020-06" db="EMBL/GenBank/DDBJ databases">
        <authorList>
            <person name="Li R."/>
            <person name="Bekaert M."/>
        </authorList>
    </citation>
    <scope>NUCLEOTIDE SEQUENCE [LARGE SCALE GENOMIC DNA]</scope>
    <source>
        <strain evidence="8">wild</strain>
    </source>
</reference>
<dbReference type="SUPFAM" id="SSF48726">
    <property type="entry name" value="Immunoglobulin"/>
    <property type="match status" value="1"/>
</dbReference>
<evidence type="ECO:0000259" key="6">
    <source>
        <dbReference type="PROSITE" id="PS50835"/>
    </source>
</evidence>
<dbReference type="GO" id="GO:0098609">
    <property type="term" value="P:cell-cell adhesion"/>
    <property type="evidence" value="ECO:0007669"/>
    <property type="project" value="TreeGrafter"/>
</dbReference>
<keyword evidence="2" id="KW-0472">Membrane</keyword>
<dbReference type="SMART" id="SM00409">
    <property type="entry name" value="IG"/>
    <property type="match status" value="1"/>
</dbReference>
<keyword evidence="4" id="KW-0325">Glycoprotein</keyword>
<dbReference type="GO" id="GO:0005886">
    <property type="term" value="C:plasma membrane"/>
    <property type="evidence" value="ECO:0007669"/>
    <property type="project" value="TreeGrafter"/>
</dbReference>
<dbReference type="InterPro" id="IPR007110">
    <property type="entry name" value="Ig-like_dom"/>
</dbReference>
<dbReference type="InterPro" id="IPR003599">
    <property type="entry name" value="Ig_sub"/>
</dbReference>
<dbReference type="Pfam" id="PF13927">
    <property type="entry name" value="Ig_3"/>
    <property type="match status" value="1"/>
</dbReference>
<evidence type="ECO:0000256" key="5">
    <source>
        <dbReference type="ARBA" id="ARBA00023319"/>
    </source>
</evidence>
<proteinExistence type="predicted"/>
<dbReference type="OrthoDB" id="6158624at2759"/>
<evidence type="ECO:0000256" key="3">
    <source>
        <dbReference type="ARBA" id="ARBA00023157"/>
    </source>
</evidence>
<feature type="domain" description="Ig-like" evidence="6">
    <location>
        <begin position="86"/>
        <end position="187"/>
    </location>
</feature>
<dbReference type="CDD" id="cd00096">
    <property type="entry name" value="Ig"/>
    <property type="match status" value="1"/>
</dbReference>
<dbReference type="GO" id="GO:0005911">
    <property type="term" value="C:cell-cell junction"/>
    <property type="evidence" value="ECO:0007669"/>
    <property type="project" value="TreeGrafter"/>
</dbReference>
<dbReference type="Proteomes" id="UP000507470">
    <property type="component" value="Unassembled WGS sequence"/>
</dbReference>
<organism evidence="7 8">
    <name type="scientific">Mytilus coruscus</name>
    <name type="common">Sea mussel</name>
    <dbReference type="NCBI Taxonomy" id="42192"/>
    <lineage>
        <taxon>Eukaryota</taxon>
        <taxon>Metazoa</taxon>
        <taxon>Spiralia</taxon>
        <taxon>Lophotrochozoa</taxon>
        <taxon>Mollusca</taxon>
        <taxon>Bivalvia</taxon>
        <taxon>Autobranchia</taxon>
        <taxon>Pteriomorphia</taxon>
        <taxon>Mytilida</taxon>
        <taxon>Mytiloidea</taxon>
        <taxon>Mytilidae</taxon>
        <taxon>Mytilinae</taxon>
        <taxon>Mytilus</taxon>
    </lineage>
</organism>
<dbReference type="PROSITE" id="PS50835">
    <property type="entry name" value="IG_LIKE"/>
    <property type="match status" value="1"/>
</dbReference>
<dbReference type="Gene3D" id="2.60.40.10">
    <property type="entry name" value="Immunoglobulins"/>
    <property type="match status" value="1"/>
</dbReference>
<name>A0A6J8F130_MYTCO</name>
<sequence length="220" mass="25028">MVMFVCTGNVGSPPGKLIWQKTFPKEMKPVTYSNETTDIEEIPGKCSLKGSSHLTVKIYVEDIKAKIRCFEESQVNVPGMYLETEPFVVHSFILDKIVVEVNHVDINKQPNQKQYDRKTDNITLTCKGIGNPEPTYVWFKEGKNNSILSNKSVYVIENVIRNNSGVYICEVYNIIDDINYKKSNSVEIYIVHVDELPSSPDSAVWKIFKGNYVHDNIDGL</sequence>
<dbReference type="InterPro" id="IPR003598">
    <property type="entry name" value="Ig_sub2"/>
</dbReference>
<evidence type="ECO:0000256" key="4">
    <source>
        <dbReference type="ARBA" id="ARBA00023180"/>
    </source>
</evidence>
<accession>A0A6J8F130</accession>
<dbReference type="GO" id="GO:0050839">
    <property type="term" value="F:cell adhesion molecule binding"/>
    <property type="evidence" value="ECO:0007669"/>
    <property type="project" value="TreeGrafter"/>
</dbReference>
<dbReference type="InterPro" id="IPR036179">
    <property type="entry name" value="Ig-like_dom_sf"/>
</dbReference>
<evidence type="ECO:0000256" key="1">
    <source>
        <dbReference type="ARBA" id="ARBA00004479"/>
    </source>
</evidence>
<comment type="subcellular location">
    <subcellularLocation>
        <location evidence="1">Membrane</location>
        <topology evidence="1">Single-pass type I membrane protein</topology>
    </subcellularLocation>
</comment>
<dbReference type="EMBL" id="CACVKT020010228">
    <property type="protein sequence ID" value="CAC5425221.1"/>
    <property type="molecule type" value="Genomic_DNA"/>
</dbReference>
<keyword evidence="5" id="KW-0393">Immunoglobulin domain</keyword>
<dbReference type="AlphaFoldDB" id="A0A6J8F130"/>
<evidence type="ECO:0000256" key="2">
    <source>
        <dbReference type="ARBA" id="ARBA00023136"/>
    </source>
</evidence>
<protein>
    <recommendedName>
        <fullName evidence="6">Ig-like domain-containing protein</fullName>
    </recommendedName>
</protein>
<dbReference type="InterPro" id="IPR051275">
    <property type="entry name" value="Cell_adhesion_signaling"/>
</dbReference>
<evidence type="ECO:0000313" key="8">
    <source>
        <dbReference type="Proteomes" id="UP000507470"/>
    </source>
</evidence>
<dbReference type="InterPro" id="IPR013783">
    <property type="entry name" value="Ig-like_fold"/>
</dbReference>
<gene>
    <name evidence="7" type="ORF">MCOR_57064</name>
</gene>
<dbReference type="PANTHER" id="PTHR11640">
    <property type="entry name" value="NEPHRIN"/>
    <property type="match status" value="1"/>
</dbReference>
<keyword evidence="3" id="KW-1015">Disulfide bond</keyword>
<dbReference type="PANTHER" id="PTHR11640:SF31">
    <property type="entry name" value="IRREGULAR CHIASM C-ROUGHEST PROTEIN-RELATED"/>
    <property type="match status" value="1"/>
</dbReference>
<evidence type="ECO:0000313" key="7">
    <source>
        <dbReference type="EMBL" id="CAC5425221.1"/>
    </source>
</evidence>